<accession>A0A084QEZ6</accession>
<proteinExistence type="predicted"/>
<dbReference type="HOGENOM" id="CLU_105938_1_0_1"/>
<dbReference type="Proteomes" id="UP000028524">
    <property type="component" value="Unassembled WGS sequence"/>
</dbReference>
<reference evidence="2 3" key="1">
    <citation type="journal article" date="2014" name="BMC Genomics">
        <title>Comparative genome sequencing reveals chemotype-specific gene clusters in the toxigenic black mold Stachybotrys.</title>
        <authorList>
            <person name="Semeiks J."/>
            <person name="Borek D."/>
            <person name="Otwinowski Z."/>
            <person name="Grishin N.V."/>
        </authorList>
    </citation>
    <scope>NUCLEOTIDE SEQUENCE [LARGE SCALE GENOMIC DNA]</scope>
    <source>
        <strain evidence="2 3">IBT 40285</strain>
    </source>
</reference>
<keyword evidence="3" id="KW-1185">Reference proteome</keyword>
<evidence type="ECO:0000313" key="2">
    <source>
        <dbReference type="EMBL" id="KFA62531.1"/>
    </source>
</evidence>
<dbReference type="OMA" id="NEPRANV"/>
<evidence type="ECO:0000313" key="3">
    <source>
        <dbReference type="Proteomes" id="UP000028524"/>
    </source>
</evidence>
<protein>
    <submittedName>
        <fullName evidence="2">Uncharacterized protein</fullName>
    </submittedName>
</protein>
<feature type="chain" id="PRO_5001779233" evidence="1">
    <location>
        <begin position="24"/>
        <end position="160"/>
    </location>
</feature>
<gene>
    <name evidence="2" type="ORF">S40285_05581</name>
</gene>
<sequence>MKFSAILAGTFAVLASSAPTTSAVAVQERAVFDPTLLNNLVFNQVDLNYLLQLNSLDLGLFQHLALQNNLDALLFQQVFNSQVFDVQSLLRFQQLQTLLAVAQTGVLNGFNLASLQLGVLDLGLINGIAGVNLGPFINAAHVPQIQIIADGVVPTIIAKE</sequence>
<dbReference type="AlphaFoldDB" id="A0A084QEZ6"/>
<dbReference type="OrthoDB" id="4941431at2759"/>
<evidence type="ECO:0000256" key="1">
    <source>
        <dbReference type="SAM" id="SignalP"/>
    </source>
</evidence>
<keyword evidence="1" id="KW-0732">Signal</keyword>
<feature type="signal peptide" evidence="1">
    <location>
        <begin position="1"/>
        <end position="23"/>
    </location>
</feature>
<dbReference type="InParanoid" id="A0A084QEZ6"/>
<dbReference type="EMBL" id="KL660790">
    <property type="protein sequence ID" value="KFA62531.1"/>
    <property type="molecule type" value="Genomic_DNA"/>
</dbReference>
<organism evidence="2 3">
    <name type="scientific">Stachybotrys chlorohalonatus (strain IBT 40285)</name>
    <dbReference type="NCBI Taxonomy" id="1283841"/>
    <lineage>
        <taxon>Eukaryota</taxon>
        <taxon>Fungi</taxon>
        <taxon>Dikarya</taxon>
        <taxon>Ascomycota</taxon>
        <taxon>Pezizomycotina</taxon>
        <taxon>Sordariomycetes</taxon>
        <taxon>Hypocreomycetidae</taxon>
        <taxon>Hypocreales</taxon>
        <taxon>Stachybotryaceae</taxon>
        <taxon>Stachybotrys</taxon>
    </lineage>
</organism>
<name>A0A084QEZ6_STAC4</name>